<organism evidence="1 2">
    <name type="scientific">Dysgonomonas termitidis</name>
    <dbReference type="NCBI Taxonomy" id="1516126"/>
    <lineage>
        <taxon>Bacteria</taxon>
        <taxon>Pseudomonadati</taxon>
        <taxon>Bacteroidota</taxon>
        <taxon>Bacteroidia</taxon>
        <taxon>Bacteroidales</taxon>
        <taxon>Dysgonomonadaceae</taxon>
        <taxon>Dysgonomonas</taxon>
    </lineage>
</organism>
<proteinExistence type="predicted"/>
<evidence type="ECO:0000313" key="2">
    <source>
        <dbReference type="Proteomes" id="UP001596023"/>
    </source>
</evidence>
<reference evidence="2" key="1">
    <citation type="journal article" date="2019" name="Int. J. Syst. Evol. Microbiol.">
        <title>The Global Catalogue of Microorganisms (GCM) 10K type strain sequencing project: providing services to taxonomists for standard genome sequencing and annotation.</title>
        <authorList>
            <consortium name="The Broad Institute Genomics Platform"/>
            <consortium name="The Broad Institute Genome Sequencing Center for Infectious Disease"/>
            <person name="Wu L."/>
            <person name="Ma J."/>
        </authorList>
    </citation>
    <scope>NUCLEOTIDE SEQUENCE [LARGE SCALE GENOMIC DNA]</scope>
    <source>
        <strain evidence="2">CCUG 66188</strain>
    </source>
</reference>
<accession>A0ABV9L3J1</accession>
<name>A0ABV9L3J1_9BACT</name>
<dbReference type="EMBL" id="JBHSGN010000158">
    <property type="protein sequence ID" value="MFC4676822.1"/>
    <property type="molecule type" value="Genomic_DNA"/>
</dbReference>
<gene>
    <name evidence="1" type="ORF">ACFO6W_24375</name>
</gene>
<evidence type="ECO:0008006" key="3">
    <source>
        <dbReference type="Google" id="ProtNLM"/>
    </source>
</evidence>
<dbReference type="Proteomes" id="UP001596023">
    <property type="component" value="Unassembled WGS sequence"/>
</dbReference>
<comment type="caution">
    <text evidence="1">The sequence shown here is derived from an EMBL/GenBank/DDBJ whole genome shotgun (WGS) entry which is preliminary data.</text>
</comment>
<evidence type="ECO:0000313" key="1">
    <source>
        <dbReference type="EMBL" id="MFC4676822.1"/>
    </source>
</evidence>
<dbReference type="RefSeq" id="WP_380001426.1">
    <property type="nucleotide sequence ID" value="NZ_JBHSGN010000158.1"/>
</dbReference>
<sequence length="52" mass="5823">MSRKTFKTLFLVKPSRISKKGESPVFMRITVGGQRIETTIGKSSERCPLVPV</sequence>
<keyword evidence="2" id="KW-1185">Reference proteome</keyword>
<protein>
    <recommendedName>
        <fullName evidence="3">Arm DNA-binding domain-containing protein</fullName>
    </recommendedName>
</protein>